<keyword evidence="2" id="KW-0812">Transmembrane</keyword>
<geneLocation type="plasmid" evidence="3">
    <name>pKM77-8_1</name>
</geneLocation>
<keyword evidence="3" id="KW-0614">Plasmid</keyword>
<keyword evidence="2" id="KW-0472">Membrane</keyword>
<feature type="compositionally biased region" description="Basic residues" evidence="1">
    <location>
        <begin position="56"/>
        <end position="69"/>
    </location>
</feature>
<proteinExistence type="predicted"/>
<name>A0AAT9I0R2_9ACTN</name>
<feature type="region of interest" description="Disordered" evidence="1">
    <location>
        <begin position="56"/>
        <end position="101"/>
    </location>
</feature>
<gene>
    <name evidence="3" type="ORF">SHKM778_94920</name>
</gene>
<dbReference type="AlphaFoldDB" id="A0AAT9I0R2"/>
<accession>A0AAT9I0R2</accession>
<dbReference type="EMBL" id="AP035769">
    <property type="protein sequence ID" value="BFO23104.1"/>
    <property type="molecule type" value="Genomic_DNA"/>
</dbReference>
<reference evidence="3" key="1">
    <citation type="submission" date="2024-06" db="EMBL/GenBank/DDBJ databases">
        <authorList>
            <consortium name="consrtm"/>
            <person name="Uemura M."/>
            <person name="Terahara T."/>
        </authorList>
    </citation>
    <scope>NUCLEOTIDE SEQUENCE</scope>
    <source>
        <strain evidence="3">KM77-8</strain>
        <plasmid evidence="3">pKM77-8_1</plasmid>
    </source>
</reference>
<feature type="transmembrane region" description="Helical" evidence="2">
    <location>
        <begin position="24"/>
        <end position="41"/>
    </location>
</feature>
<evidence type="ECO:0000313" key="3">
    <source>
        <dbReference type="EMBL" id="BFO23104.1"/>
    </source>
</evidence>
<organism evidence="3">
    <name type="scientific">Streptomyces haneummycinicus</name>
    <dbReference type="NCBI Taxonomy" id="3074435"/>
    <lineage>
        <taxon>Bacteria</taxon>
        <taxon>Bacillati</taxon>
        <taxon>Actinomycetota</taxon>
        <taxon>Actinomycetes</taxon>
        <taxon>Kitasatosporales</taxon>
        <taxon>Streptomycetaceae</taxon>
        <taxon>Streptomyces</taxon>
    </lineage>
</organism>
<sequence length="101" mass="10996">MGVVAVTSMEAYSTVRTGTLPERLAAAAGLALALVLLRLPFRHTVRTVRWARRAGRRPLTRSGPRRWSKRSGTPATCGPAAPPAWRPPSARYWPPHSWGGA</sequence>
<protein>
    <submittedName>
        <fullName evidence="3">Uncharacterized protein</fullName>
    </submittedName>
</protein>
<evidence type="ECO:0000256" key="1">
    <source>
        <dbReference type="SAM" id="MobiDB-lite"/>
    </source>
</evidence>
<reference evidence="3" key="2">
    <citation type="submission" date="2024-07" db="EMBL/GenBank/DDBJ databases">
        <title>Streptomyces haneummycinica sp. nov., a new antibiotic-producing actinobacterium isolated from marine sediment.</title>
        <authorList>
            <person name="Uemura M."/>
            <person name="Hamada M."/>
            <person name="Hirano S."/>
            <person name="Kobayashi K."/>
            <person name="Ohshiro T."/>
            <person name="Kobayashi T."/>
            <person name="Terahara T."/>
        </authorList>
    </citation>
    <scope>NUCLEOTIDE SEQUENCE</scope>
    <source>
        <strain evidence="3">KM77-8</strain>
        <plasmid evidence="3">pKM77-8_1</plasmid>
    </source>
</reference>
<keyword evidence="2" id="KW-1133">Transmembrane helix</keyword>
<evidence type="ECO:0000256" key="2">
    <source>
        <dbReference type="SAM" id="Phobius"/>
    </source>
</evidence>